<dbReference type="EMBL" id="MU006577">
    <property type="protein sequence ID" value="KAF2746583.1"/>
    <property type="molecule type" value="Genomic_DNA"/>
</dbReference>
<keyword evidence="2" id="KW-1133">Transmembrane helix</keyword>
<keyword evidence="2" id="KW-0812">Transmembrane</keyword>
<accession>A0A6A6V929</accession>
<keyword evidence="2" id="KW-0472">Membrane</keyword>
<evidence type="ECO:0000313" key="3">
    <source>
        <dbReference type="EMBL" id="KAF2746583.1"/>
    </source>
</evidence>
<feature type="region of interest" description="Disordered" evidence="1">
    <location>
        <begin position="396"/>
        <end position="417"/>
    </location>
</feature>
<feature type="transmembrane region" description="Helical" evidence="2">
    <location>
        <begin position="28"/>
        <end position="46"/>
    </location>
</feature>
<sequence>MSFPSSSHVAASLEDLDVTRFQRSSSLILVYRLTFTLWALLAWCLISQRAGITHSLTFYNGSSTSLLASCYLLFFGFAPCLAKVDVRNAQSRGTTVDLNHKLPSGLSLGSPGPGGDFRWICTDCGISGKLNVILSHSGVEIRPVDTIDIVGQVKAIAIPDGTHKEFKKEFDLIPDSASSVGSGDIKIRGTSKFGFELGATGFIPGIQYGFNATIDNDAIFSIGFQDLEPNVQGWTPDFHPVPLKPDVSAGVSAEIYIKHGVYVEFEAFGQDWIVYFGLKSPAFKVKTEIPIAQDACPAAALANGMGNGPAGVKGSIVASGGLEVEIKKGKKGGSDDKKPDNKKPDDDPDTKHHHHNPNDPDTDPDDPHTDPDDPNPNDLIEAVKDGKNLWDKWGKFLLGDDNDDPDDDRRRKSGTKTKKSYAWRNYLLPDRKRQSQNPLDDYEHQVFAKRDLNVYELPLFETCYPLGAEPTQTSAEPVTEAPGWEPEGIPQTPDVTPGIVPGIPGPQDPSAIWPFPTPTIVETQGLPQVWQYGSQLWAYTPPAVETQAIPGIPQGWTVVPPAVETQAPQGLPQVWQVGSQFFTIVPPATVETQAPQQVWPIPAPSTVGTQAPQGFSQIWPMMTLATVATQAPPGPPIVTPAIVPGTQEPQGLPTVGSLVFHHGPRVSFAPKD</sequence>
<feature type="transmembrane region" description="Helical" evidence="2">
    <location>
        <begin position="58"/>
        <end position="78"/>
    </location>
</feature>
<feature type="region of interest" description="Disordered" evidence="1">
    <location>
        <begin position="325"/>
        <end position="381"/>
    </location>
</feature>
<evidence type="ECO:0000256" key="1">
    <source>
        <dbReference type="SAM" id="MobiDB-lite"/>
    </source>
</evidence>
<name>A0A6A6V929_9PLEO</name>
<feature type="compositionally biased region" description="Basic and acidic residues" evidence="1">
    <location>
        <begin position="325"/>
        <end position="345"/>
    </location>
</feature>
<keyword evidence="4" id="KW-1185">Reference proteome</keyword>
<proteinExistence type="predicted"/>
<reference evidence="3" key="1">
    <citation type="journal article" date="2020" name="Stud. Mycol.">
        <title>101 Dothideomycetes genomes: a test case for predicting lifestyles and emergence of pathogens.</title>
        <authorList>
            <person name="Haridas S."/>
            <person name="Albert R."/>
            <person name="Binder M."/>
            <person name="Bloem J."/>
            <person name="Labutti K."/>
            <person name="Salamov A."/>
            <person name="Andreopoulos B."/>
            <person name="Baker S."/>
            <person name="Barry K."/>
            <person name="Bills G."/>
            <person name="Bluhm B."/>
            <person name="Cannon C."/>
            <person name="Castanera R."/>
            <person name="Culley D."/>
            <person name="Daum C."/>
            <person name="Ezra D."/>
            <person name="Gonzalez J."/>
            <person name="Henrissat B."/>
            <person name="Kuo A."/>
            <person name="Liang C."/>
            <person name="Lipzen A."/>
            <person name="Lutzoni F."/>
            <person name="Magnuson J."/>
            <person name="Mondo S."/>
            <person name="Nolan M."/>
            <person name="Ohm R."/>
            <person name="Pangilinan J."/>
            <person name="Park H.-J."/>
            <person name="Ramirez L."/>
            <person name="Alfaro M."/>
            <person name="Sun H."/>
            <person name="Tritt A."/>
            <person name="Yoshinaga Y."/>
            <person name="Zwiers L.-H."/>
            <person name="Turgeon B."/>
            <person name="Goodwin S."/>
            <person name="Spatafora J."/>
            <person name="Crous P."/>
            <person name="Grigoriev I."/>
        </authorList>
    </citation>
    <scope>NUCLEOTIDE SEQUENCE</scope>
    <source>
        <strain evidence="3">CBS 119925</strain>
    </source>
</reference>
<organism evidence="3 4">
    <name type="scientific">Sporormia fimetaria CBS 119925</name>
    <dbReference type="NCBI Taxonomy" id="1340428"/>
    <lineage>
        <taxon>Eukaryota</taxon>
        <taxon>Fungi</taxon>
        <taxon>Dikarya</taxon>
        <taxon>Ascomycota</taxon>
        <taxon>Pezizomycotina</taxon>
        <taxon>Dothideomycetes</taxon>
        <taxon>Pleosporomycetidae</taxon>
        <taxon>Pleosporales</taxon>
        <taxon>Sporormiaceae</taxon>
        <taxon>Sporormia</taxon>
    </lineage>
</organism>
<gene>
    <name evidence="3" type="ORF">M011DRAFT_526999</name>
</gene>
<evidence type="ECO:0000256" key="2">
    <source>
        <dbReference type="SAM" id="Phobius"/>
    </source>
</evidence>
<evidence type="ECO:0000313" key="4">
    <source>
        <dbReference type="Proteomes" id="UP000799440"/>
    </source>
</evidence>
<dbReference type="Proteomes" id="UP000799440">
    <property type="component" value="Unassembled WGS sequence"/>
</dbReference>
<dbReference type="AlphaFoldDB" id="A0A6A6V929"/>
<protein>
    <submittedName>
        <fullName evidence="3">Uncharacterized protein</fullName>
    </submittedName>
</protein>